<evidence type="ECO:0000313" key="1">
    <source>
        <dbReference type="EMBL" id="SDI72277.1"/>
    </source>
</evidence>
<dbReference type="SUPFAM" id="SSF101874">
    <property type="entry name" value="YceI-like"/>
    <property type="match status" value="1"/>
</dbReference>
<sequence length="168" mass="18910">MKAFLTAIPFLLGIFMNAQENYVQINGSTNINTFKCTNNTFRAPGGSFMISEKNLPNIALKVDDFDCRNRIMTSDFQKTLSAEDHPYLHVKFLSLDKSKTVYNAQIEVKMIDKSKIYNVTLCLQNGKLTGKRSVKFSDFDILPPKKMGGMIVVKDDLNLVFALSANPQ</sequence>
<dbReference type="InterPro" id="IPR036761">
    <property type="entry name" value="TTHA0802/YceI-like_sf"/>
</dbReference>
<name>A0A1G8MWT2_9FLAO</name>
<dbReference type="STRING" id="311334.SAMN05421846_11295"/>
<dbReference type="Gene3D" id="2.40.128.110">
    <property type="entry name" value="Lipid/polyisoprenoid-binding, YceI-like"/>
    <property type="match status" value="1"/>
</dbReference>
<dbReference type="OrthoDB" id="1121590at2"/>
<proteinExistence type="predicted"/>
<protein>
    <recommendedName>
        <fullName evidence="3">YceI-like domain-containing protein</fullName>
    </recommendedName>
</protein>
<dbReference type="EMBL" id="FNDW01000012">
    <property type="protein sequence ID" value="SDI72277.1"/>
    <property type="molecule type" value="Genomic_DNA"/>
</dbReference>
<evidence type="ECO:0008006" key="3">
    <source>
        <dbReference type="Google" id="ProtNLM"/>
    </source>
</evidence>
<dbReference type="RefSeq" id="WP_089860749.1">
    <property type="nucleotide sequence ID" value="NZ_FNDW01000012.1"/>
</dbReference>
<keyword evidence="2" id="KW-1185">Reference proteome</keyword>
<accession>A0A1G8MWT2</accession>
<organism evidence="1 2">
    <name type="scientific">Chryseobacterium taeanense</name>
    <dbReference type="NCBI Taxonomy" id="311334"/>
    <lineage>
        <taxon>Bacteria</taxon>
        <taxon>Pseudomonadati</taxon>
        <taxon>Bacteroidota</taxon>
        <taxon>Flavobacteriia</taxon>
        <taxon>Flavobacteriales</taxon>
        <taxon>Weeksellaceae</taxon>
        <taxon>Chryseobacterium group</taxon>
        <taxon>Chryseobacterium</taxon>
    </lineage>
</organism>
<evidence type="ECO:0000313" key="2">
    <source>
        <dbReference type="Proteomes" id="UP000198869"/>
    </source>
</evidence>
<gene>
    <name evidence="1" type="ORF">SAMN05421846_11295</name>
</gene>
<dbReference type="Proteomes" id="UP000198869">
    <property type="component" value="Unassembled WGS sequence"/>
</dbReference>
<reference evidence="2" key="1">
    <citation type="submission" date="2016-10" db="EMBL/GenBank/DDBJ databases">
        <authorList>
            <person name="Varghese N."/>
            <person name="Submissions S."/>
        </authorList>
    </citation>
    <scope>NUCLEOTIDE SEQUENCE [LARGE SCALE GENOMIC DNA]</scope>
    <source>
        <strain evidence="2">DSM 17071</strain>
    </source>
</reference>
<dbReference type="AlphaFoldDB" id="A0A1G8MWT2"/>